<dbReference type="Gene3D" id="3.40.50.410">
    <property type="entry name" value="von Willebrand factor, type A domain"/>
    <property type="match status" value="1"/>
</dbReference>
<evidence type="ECO:0000256" key="1">
    <source>
        <dbReference type="SAM" id="Phobius"/>
    </source>
</evidence>
<dbReference type="AlphaFoldDB" id="A0A8H7C1D0"/>
<evidence type="ECO:0000259" key="2">
    <source>
        <dbReference type="PROSITE" id="PS50234"/>
    </source>
</evidence>
<dbReference type="SUPFAM" id="SSF53300">
    <property type="entry name" value="vWA-like"/>
    <property type="match status" value="1"/>
</dbReference>
<evidence type="ECO:0000313" key="3">
    <source>
        <dbReference type="EMBL" id="KAF7760667.1"/>
    </source>
</evidence>
<accession>A0A8H7C1D0</accession>
<reference evidence="3 4" key="1">
    <citation type="journal article" name="Sci. Rep.">
        <title>Telomere-to-telomere assembled and centromere annotated genomes of the two main subspecies of the button mushroom Agaricus bisporus reveal especially polymorphic chromosome ends.</title>
        <authorList>
            <person name="Sonnenberg A.S.M."/>
            <person name="Sedaghat-Telgerd N."/>
            <person name="Lavrijssen B."/>
            <person name="Ohm R.A."/>
            <person name="Hendrickx P.M."/>
            <person name="Scholtmeijer K."/>
            <person name="Baars J.J.P."/>
            <person name="van Peer A."/>
        </authorList>
    </citation>
    <scope>NUCLEOTIDE SEQUENCE [LARGE SCALE GENOMIC DNA]</scope>
    <source>
        <strain evidence="3 4">H119_p4</strain>
    </source>
</reference>
<protein>
    <recommendedName>
        <fullName evidence="2">VWFA domain-containing protein</fullName>
    </recommendedName>
</protein>
<keyword evidence="1" id="KW-0472">Membrane</keyword>
<name>A0A8H7C1D0_AGABI</name>
<keyword evidence="1" id="KW-1133">Transmembrane helix</keyword>
<dbReference type="InterPro" id="IPR002035">
    <property type="entry name" value="VWF_A"/>
</dbReference>
<gene>
    <name evidence="3" type="ORF">Agabi119p4_10076</name>
</gene>
<dbReference type="Proteomes" id="UP000629468">
    <property type="component" value="Unassembled WGS sequence"/>
</dbReference>
<proteinExistence type="predicted"/>
<evidence type="ECO:0000313" key="4">
    <source>
        <dbReference type="Proteomes" id="UP000629468"/>
    </source>
</evidence>
<dbReference type="PROSITE" id="PS50234">
    <property type="entry name" value="VWFA"/>
    <property type="match status" value="1"/>
</dbReference>
<dbReference type="PANTHER" id="PTHR34706:SF1">
    <property type="entry name" value="VWFA DOMAIN-CONTAINING PROTEIN"/>
    <property type="match status" value="1"/>
</dbReference>
<dbReference type="SMART" id="SM00327">
    <property type="entry name" value="VWA"/>
    <property type="match status" value="1"/>
</dbReference>
<keyword evidence="1" id="KW-0812">Transmembrane</keyword>
<sequence length="486" mass="53259">MDCSPNTCFTQPPSTTPTSMSTLLTSLPVPACGAVISLCMAAHHKLLISVITLSVVVGILLTMSLVLLFFWCLRLRHGREGPIPVEGGSVDTTESILERPKRSDRLGTGSNVIKVEEVAVLPSPLESGPPSSSKPQLDVRDAIQESHVLPLSRVSSATSVHAFSEDDQSQCPCAQTDMVGQCSEHQSSPAPSIGALSIDDFDQGQDDEFHPEVRALVESGKFTKDAVRNMKPVAPKPGTVIPDYNPILDEVRPKKMDDYIRDYRIFFVIDDSASMVSHWNETRDALSEIADYALNYHTDTIDIRFFNSGYSRRGVRGMKEVMGAFRSVSPSNGTPTGPVLKEVLDQQLDRLNSAQLNGTYSSERPLDIIVLTDGVPNQGPPPATVIEEAAKRFKAGGHHQNLVGIQFVQIGDDENAGPTLLSLIDCANNNHMVDTLSYSQYKEQGGGKLTPQILKRIILGALHPNLRSYWNQFRHKVNERTSLVIY</sequence>
<feature type="transmembrane region" description="Helical" evidence="1">
    <location>
        <begin position="46"/>
        <end position="71"/>
    </location>
</feature>
<dbReference type="EMBL" id="JABXXO010000014">
    <property type="protein sequence ID" value="KAF7760667.1"/>
    <property type="molecule type" value="Genomic_DNA"/>
</dbReference>
<dbReference type="InterPro" id="IPR036465">
    <property type="entry name" value="vWFA_dom_sf"/>
</dbReference>
<feature type="domain" description="VWFA" evidence="2">
    <location>
        <begin position="264"/>
        <end position="457"/>
    </location>
</feature>
<dbReference type="PANTHER" id="PTHR34706">
    <property type="entry name" value="SLR1338 PROTEIN"/>
    <property type="match status" value="1"/>
</dbReference>
<organism evidence="3 4">
    <name type="scientific">Agaricus bisporus var. burnettii</name>
    <dbReference type="NCBI Taxonomy" id="192524"/>
    <lineage>
        <taxon>Eukaryota</taxon>
        <taxon>Fungi</taxon>
        <taxon>Dikarya</taxon>
        <taxon>Basidiomycota</taxon>
        <taxon>Agaricomycotina</taxon>
        <taxon>Agaricomycetes</taxon>
        <taxon>Agaricomycetidae</taxon>
        <taxon>Agaricales</taxon>
        <taxon>Agaricineae</taxon>
        <taxon>Agaricaceae</taxon>
        <taxon>Agaricus</taxon>
    </lineage>
</organism>
<feature type="transmembrane region" description="Helical" evidence="1">
    <location>
        <begin position="20"/>
        <end position="39"/>
    </location>
</feature>
<comment type="caution">
    <text evidence="3">The sequence shown here is derived from an EMBL/GenBank/DDBJ whole genome shotgun (WGS) entry which is preliminary data.</text>
</comment>